<evidence type="ECO:0000313" key="3">
    <source>
        <dbReference type="Proteomes" id="UP001551482"/>
    </source>
</evidence>
<gene>
    <name evidence="2" type="ORF">AB0C36_34670</name>
</gene>
<proteinExistence type="predicted"/>
<evidence type="ECO:0000256" key="1">
    <source>
        <dbReference type="SAM" id="MobiDB-lite"/>
    </source>
</evidence>
<organism evidence="2 3">
    <name type="scientific">Streptodolium elevatio</name>
    <dbReference type="NCBI Taxonomy" id="3157996"/>
    <lineage>
        <taxon>Bacteria</taxon>
        <taxon>Bacillati</taxon>
        <taxon>Actinomycetota</taxon>
        <taxon>Actinomycetes</taxon>
        <taxon>Kitasatosporales</taxon>
        <taxon>Streptomycetaceae</taxon>
        <taxon>Streptodolium</taxon>
    </lineage>
</organism>
<accession>A0ABV3DS93</accession>
<sequence length="98" mass="10701">MGEQALRAVDPQTAKEEQGEGTGTVVHEDPSPATRFSVKLIPAAQKAMAKLMARTGLSKTDVTNRAVQVYGYLEDRKGEGYEILLRDPNGAVERLQIM</sequence>
<keyword evidence="3" id="KW-1185">Reference proteome</keyword>
<protein>
    <submittedName>
        <fullName evidence="2">Uncharacterized protein</fullName>
    </submittedName>
</protein>
<name>A0ABV3DS93_9ACTN</name>
<dbReference type="RefSeq" id="WP_358362234.1">
    <property type="nucleotide sequence ID" value="NZ_JBEZFP010000132.1"/>
</dbReference>
<dbReference type="EMBL" id="JBEZFP010000132">
    <property type="protein sequence ID" value="MEU8138629.1"/>
    <property type="molecule type" value="Genomic_DNA"/>
</dbReference>
<evidence type="ECO:0000313" key="2">
    <source>
        <dbReference type="EMBL" id="MEU8138629.1"/>
    </source>
</evidence>
<comment type="caution">
    <text evidence="2">The sequence shown here is derived from an EMBL/GenBank/DDBJ whole genome shotgun (WGS) entry which is preliminary data.</text>
</comment>
<feature type="region of interest" description="Disordered" evidence="1">
    <location>
        <begin position="1"/>
        <end position="31"/>
    </location>
</feature>
<dbReference type="Proteomes" id="UP001551482">
    <property type="component" value="Unassembled WGS sequence"/>
</dbReference>
<reference evidence="2 3" key="1">
    <citation type="submission" date="2024-06" db="EMBL/GenBank/DDBJ databases">
        <title>The Natural Products Discovery Center: Release of the First 8490 Sequenced Strains for Exploring Actinobacteria Biosynthetic Diversity.</title>
        <authorList>
            <person name="Kalkreuter E."/>
            <person name="Kautsar S.A."/>
            <person name="Yang D."/>
            <person name="Bader C.D."/>
            <person name="Teijaro C.N."/>
            <person name="Fluegel L."/>
            <person name="Davis C.M."/>
            <person name="Simpson J.R."/>
            <person name="Lauterbach L."/>
            <person name="Steele A.D."/>
            <person name="Gui C."/>
            <person name="Meng S."/>
            <person name="Li G."/>
            <person name="Viehrig K."/>
            <person name="Ye F."/>
            <person name="Su P."/>
            <person name="Kiefer A.F."/>
            <person name="Nichols A."/>
            <person name="Cepeda A.J."/>
            <person name="Yan W."/>
            <person name="Fan B."/>
            <person name="Jiang Y."/>
            <person name="Adhikari A."/>
            <person name="Zheng C.-J."/>
            <person name="Schuster L."/>
            <person name="Cowan T.M."/>
            <person name="Smanski M.J."/>
            <person name="Chevrette M.G."/>
            <person name="De Carvalho L.P.S."/>
            <person name="Shen B."/>
        </authorList>
    </citation>
    <scope>NUCLEOTIDE SEQUENCE [LARGE SCALE GENOMIC DNA]</scope>
    <source>
        <strain evidence="2 3">NPDC048946</strain>
    </source>
</reference>